<feature type="compositionally biased region" description="Basic and acidic residues" evidence="1">
    <location>
        <begin position="78"/>
        <end position="89"/>
    </location>
</feature>
<name>A0A504Z3F1_FASGI</name>
<organism evidence="2 3">
    <name type="scientific">Fasciola gigantica</name>
    <name type="common">Giant liver fluke</name>
    <dbReference type="NCBI Taxonomy" id="46835"/>
    <lineage>
        <taxon>Eukaryota</taxon>
        <taxon>Metazoa</taxon>
        <taxon>Spiralia</taxon>
        <taxon>Lophotrochozoa</taxon>
        <taxon>Platyhelminthes</taxon>
        <taxon>Trematoda</taxon>
        <taxon>Digenea</taxon>
        <taxon>Plagiorchiida</taxon>
        <taxon>Echinostomata</taxon>
        <taxon>Echinostomatoidea</taxon>
        <taxon>Fasciolidae</taxon>
        <taxon>Fasciola</taxon>
    </lineage>
</organism>
<dbReference type="AlphaFoldDB" id="A0A504Z3F1"/>
<evidence type="ECO:0000313" key="2">
    <source>
        <dbReference type="EMBL" id="TPP67266.1"/>
    </source>
</evidence>
<dbReference type="Proteomes" id="UP000316759">
    <property type="component" value="Unassembled WGS sequence"/>
</dbReference>
<accession>A0A504Z3F1</accession>
<dbReference type="EMBL" id="SUNJ01000878">
    <property type="protein sequence ID" value="TPP67266.1"/>
    <property type="molecule type" value="Genomic_DNA"/>
</dbReference>
<comment type="caution">
    <text evidence="2">The sequence shown here is derived from an EMBL/GenBank/DDBJ whole genome shotgun (WGS) entry which is preliminary data.</text>
</comment>
<reference evidence="2 3" key="1">
    <citation type="submission" date="2019-04" db="EMBL/GenBank/DDBJ databases">
        <title>Annotation for the trematode Fasciola gigantica.</title>
        <authorList>
            <person name="Choi Y.-J."/>
        </authorList>
    </citation>
    <scope>NUCLEOTIDE SEQUENCE [LARGE SCALE GENOMIC DNA]</scope>
    <source>
        <strain evidence="2">Uganda_cow_1</strain>
    </source>
</reference>
<proteinExistence type="predicted"/>
<feature type="region of interest" description="Disordered" evidence="1">
    <location>
        <begin position="78"/>
        <end position="116"/>
    </location>
</feature>
<protein>
    <submittedName>
        <fullName evidence="2">Uncharacterized protein</fullName>
    </submittedName>
</protein>
<evidence type="ECO:0000256" key="1">
    <source>
        <dbReference type="SAM" id="MobiDB-lite"/>
    </source>
</evidence>
<sequence>MEFYNASEMLASVLKDMNEIINGMASSLINDKTAVTEPDKAITESYNGYELLPNDEETMVMNSESVEDKLIPEKIVHDSEFPADLKSDRNGSYTAEPFANGDQDNEDAKKYPSSTPEGHYYGVSSTQAYVVCSPNQHMGAFLVQNNPVIDCSLR</sequence>
<evidence type="ECO:0000313" key="3">
    <source>
        <dbReference type="Proteomes" id="UP000316759"/>
    </source>
</evidence>
<keyword evidence="3" id="KW-1185">Reference proteome</keyword>
<gene>
    <name evidence="2" type="ORF">FGIG_04058</name>
</gene>